<evidence type="ECO:0000256" key="1">
    <source>
        <dbReference type="SAM" id="Phobius"/>
    </source>
</evidence>
<keyword evidence="1" id="KW-1133">Transmembrane helix</keyword>
<evidence type="ECO:0000313" key="2">
    <source>
        <dbReference type="EMBL" id="KTD36979.1"/>
    </source>
</evidence>
<dbReference type="RefSeq" id="WP_025386146.1">
    <property type="nucleotide sequence ID" value="NZ_LCUA01000001.1"/>
</dbReference>
<accession>A0A0W0WXC2</accession>
<proteinExistence type="predicted"/>
<name>A0A0W0WXC2_9GAMM</name>
<comment type="caution">
    <text evidence="2">The sequence shown here is derived from an EMBL/GenBank/DDBJ whole genome shotgun (WGS) entry which is preliminary data.</text>
</comment>
<dbReference type="PATRIC" id="fig|29423.5.peg.2219"/>
<organism evidence="2 3">
    <name type="scientific">Legionella oakridgensis</name>
    <dbReference type="NCBI Taxonomy" id="29423"/>
    <lineage>
        <taxon>Bacteria</taxon>
        <taxon>Pseudomonadati</taxon>
        <taxon>Pseudomonadota</taxon>
        <taxon>Gammaproteobacteria</taxon>
        <taxon>Legionellales</taxon>
        <taxon>Legionellaceae</taxon>
        <taxon>Legionella</taxon>
    </lineage>
</organism>
<dbReference type="Proteomes" id="UP000054858">
    <property type="component" value="Unassembled WGS sequence"/>
</dbReference>
<feature type="transmembrane region" description="Helical" evidence="1">
    <location>
        <begin position="58"/>
        <end position="79"/>
    </location>
</feature>
<sequence>MTKEPPFVEPFEGGLLLLLISPESIGTAFPCAESAEIKLAALPSKVTVLAKIPIASTLPSPVALTLVLAVMVKLFIITLPR</sequence>
<gene>
    <name evidence="2" type="ORF">Loak_2115</name>
</gene>
<dbReference type="AlphaFoldDB" id="A0A0W0WXC2"/>
<reference evidence="2 3" key="1">
    <citation type="submission" date="2015-11" db="EMBL/GenBank/DDBJ databases">
        <title>Genomic analysis of 38 Legionella species identifies large and diverse effector repertoires.</title>
        <authorList>
            <person name="Burstein D."/>
            <person name="Amaro F."/>
            <person name="Zusman T."/>
            <person name="Lifshitz Z."/>
            <person name="Cohen O."/>
            <person name="Gilbert J.A."/>
            <person name="Pupko T."/>
            <person name="Shuman H.A."/>
            <person name="Segal G."/>
        </authorList>
    </citation>
    <scope>NUCLEOTIDE SEQUENCE [LARGE SCALE GENOMIC DNA]</scope>
    <source>
        <strain evidence="2 3">Oak Ridge-10</strain>
    </source>
</reference>
<dbReference type="EMBL" id="LNYP01000031">
    <property type="protein sequence ID" value="KTD36979.1"/>
    <property type="molecule type" value="Genomic_DNA"/>
</dbReference>
<evidence type="ECO:0000313" key="3">
    <source>
        <dbReference type="Proteomes" id="UP000054858"/>
    </source>
</evidence>
<keyword evidence="1" id="KW-0472">Membrane</keyword>
<keyword evidence="1" id="KW-0812">Transmembrane</keyword>
<protein>
    <submittedName>
        <fullName evidence="2">Uncharacterized protein</fullName>
    </submittedName>
</protein>